<keyword evidence="2" id="KW-1185">Reference proteome</keyword>
<organism evidence="1 2">
    <name type="scientific">Allomyces macrogynus (strain ATCC 38327)</name>
    <name type="common">Allomyces javanicus var. macrogynus</name>
    <dbReference type="NCBI Taxonomy" id="578462"/>
    <lineage>
        <taxon>Eukaryota</taxon>
        <taxon>Fungi</taxon>
        <taxon>Fungi incertae sedis</taxon>
        <taxon>Blastocladiomycota</taxon>
        <taxon>Blastocladiomycetes</taxon>
        <taxon>Blastocladiales</taxon>
        <taxon>Blastocladiaceae</taxon>
        <taxon>Allomyces</taxon>
    </lineage>
</organism>
<reference evidence="1 2" key="1">
    <citation type="submission" date="2009-11" db="EMBL/GenBank/DDBJ databases">
        <title>Annotation of Allomyces macrogynus ATCC 38327.</title>
        <authorList>
            <consortium name="The Broad Institute Genome Sequencing Platform"/>
            <person name="Russ C."/>
            <person name="Cuomo C."/>
            <person name="Burger G."/>
            <person name="Gray M.W."/>
            <person name="Holland P.W.H."/>
            <person name="King N."/>
            <person name="Lang F.B.F."/>
            <person name="Roger A.J."/>
            <person name="Ruiz-Trillo I."/>
            <person name="Young S.K."/>
            <person name="Zeng Q."/>
            <person name="Gargeya S."/>
            <person name="Fitzgerald M."/>
            <person name="Haas B."/>
            <person name="Abouelleil A."/>
            <person name="Alvarado L."/>
            <person name="Arachchi H.M."/>
            <person name="Berlin A."/>
            <person name="Chapman S.B."/>
            <person name="Gearin G."/>
            <person name="Goldberg J."/>
            <person name="Griggs A."/>
            <person name="Gujja S."/>
            <person name="Hansen M."/>
            <person name="Heiman D."/>
            <person name="Howarth C."/>
            <person name="Larimer J."/>
            <person name="Lui A."/>
            <person name="MacDonald P.J.P."/>
            <person name="McCowen C."/>
            <person name="Montmayeur A."/>
            <person name="Murphy C."/>
            <person name="Neiman D."/>
            <person name="Pearson M."/>
            <person name="Priest M."/>
            <person name="Roberts A."/>
            <person name="Saif S."/>
            <person name="Shea T."/>
            <person name="Sisk P."/>
            <person name="Stolte C."/>
            <person name="Sykes S."/>
            <person name="Wortman J."/>
            <person name="Nusbaum C."/>
            <person name="Birren B."/>
        </authorList>
    </citation>
    <scope>NUCLEOTIDE SEQUENCE [LARGE SCALE GENOMIC DNA]</scope>
    <source>
        <strain evidence="1 2">ATCC 38327</strain>
    </source>
</reference>
<dbReference type="EMBL" id="GG745346">
    <property type="protein sequence ID" value="KNE65230.1"/>
    <property type="molecule type" value="Genomic_DNA"/>
</dbReference>
<evidence type="ECO:0000313" key="1">
    <source>
        <dbReference type="EMBL" id="KNE65230.1"/>
    </source>
</evidence>
<protein>
    <submittedName>
        <fullName evidence="1">Uncharacterized protein</fullName>
    </submittedName>
</protein>
<evidence type="ECO:0000313" key="2">
    <source>
        <dbReference type="Proteomes" id="UP000054350"/>
    </source>
</evidence>
<dbReference type="VEuPathDB" id="FungiDB:AMAG_10875"/>
<gene>
    <name evidence="1" type="ORF">AMAG_10875</name>
</gene>
<sequence>MAAPYPGDTGEGHGFDGTPVNLQSRALGIYTAMQQALDSAFVAAAPYHAKEPMHVSVLYQFIAFHKAVQHLARVGWAPDALTPSTAEVWHAARAFVTKLACKTFPPICRLLCETLGQPPTDDADVNANWRPKLLRETILLVNDMTALRVLRAVSLASALDTSPHAALDCAMAAFAATSIPTIAVYDRSVLTDMAHVLEGLPTARAHAAWFAVLLAH</sequence>
<reference evidence="2" key="2">
    <citation type="submission" date="2009-11" db="EMBL/GenBank/DDBJ databases">
        <title>The Genome Sequence of Allomyces macrogynus strain ATCC 38327.</title>
        <authorList>
            <consortium name="The Broad Institute Genome Sequencing Platform"/>
            <person name="Russ C."/>
            <person name="Cuomo C."/>
            <person name="Shea T."/>
            <person name="Young S.K."/>
            <person name="Zeng Q."/>
            <person name="Koehrsen M."/>
            <person name="Haas B."/>
            <person name="Borodovsky M."/>
            <person name="Guigo R."/>
            <person name="Alvarado L."/>
            <person name="Berlin A."/>
            <person name="Borenstein D."/>
            <person name="Chen Z."/>
            <person name="Engels R."/>
            <person name="Freedman E."/>
            <person name="Gellesch M."/>
            <person name="Goldberg J."/>
            <person name="Griggs A."/>
            <person name="Gujja S."/>
            <person name="Heiman D."/>
            <person name="Hepburn T."/>
            <person name="Howarth C."/>
            <person name="Jen D."/>
            <person name="Larson L."/>
            <person name="Lewis B."/>
            <person name="Mehta T."/>
            <person name="Park D."/>
            <person name="Pearson M."/>
            <person name="Roberts A."/>
            <person name="Saif S."/>
            <person name="Shenoy N."/>
            <person name="Sisk P."/>
            <person name="Stolte C."/>
            <person name="Sykes S."/>
            <person name="Walk T."/>
            <person name="White J."/>
            <person name="Yandava C."/>
            <person name="Burger G."/>
            <person name="Gray M.W."/>
            <person name="Holland P.W.H."/>
            <person name="King N."/>
            <person name="Lang F.B.F."/>
            <person name="Roger A.J."/>
            <person name="Ruiz-Trillo I."/>
            <person name="Lander E."/>
            <person name="Nusbaum C."/>
        </authorList>
    </citation>
    <scope>NUCLEOTIDE SEQUENCE [LARGE SCALE GENOMIC DNA]</scope>
    <source>
        <strain evidence="2">ATCC 38327</strain>
    </source>
</reference>
<accession>A0A0L0SS89</accession>
<name>A0A0L0SS89_ALLM3</name>
<proteinExistence type="predicted"/>
<dbReference type="Proteomes" id="UP000054350">
    <property type="component" value="Unassembled WGS sequence"/>
</dbReference>
<dbReference type="AlphaFoldDB" id="A0A0L0SS89"/>